<accession>A0ABV4CFM5</accession>
<keyword evidence="2" id="KW-1185">Reference proteome</keyword>
<gene>
    <name evidence="1" type="ORF">AB8O55_09190</name>
</gene>
<comment type="caution">
    <text evidence="1">The sequence shown here is derived from an EMBL/GenBank/DDBJ whole genome shotgun (WGS) entry which is preliminary data.</text>
</comment>
<dbReference type="Proteomes" id="UP001564626">
    <property type="component" value="Unassembled WGS sequence"/>
</dbReference>
<dbReference type="RefSeq" id="WP_369774711.1">
    <property type="nucleotide sequence ID" value="NZ_JBGEHV010000012.1"/>
</dbReference>
<evidence type="ECO:0000313" key="2">
    <source>
        <dbReference type="Proteomes" id="UP001564626"/>
    </source>
</evidence>
<reference evidence="1 2" key="1">
    <citation type="submission" date="2024-08" db="EMBL/GenBank/DDBJ databases">
        <title>Genome mining of Saccharopolyspora cebuensis PGLac3 from Nigerian medicinal plant.</title>
        <authorList>
            <person name="Ezeobiora C.E."/>
            <person name="Igbokwe N.H."/>
            <person name="Amin D.H."/>
            <person name="Mendie U.E."/>
        </authorList>
    </citation>
    <scope>NUCLEOTIDE SEQUENCE [LARGE SCALE GENOMIC DNA]</scope>
    <source>
        <strain evidence="1 2">PGLac3</strain>
    </source>
</reference>
<dbReference type="EMBL" id="JBGEHV010000012">
    <property type="protein sequence ID" value="MEY8039569.1"/>
    <property type="molecule type" value="Genomic_DNA"/>
</dbReference>
<evidence type="ECO:0008006" key="3">
    <source>
        <dbReference type="Google" id="ProtNLM"/>
    </source>
</evidence>
<sequence>MSARQTRKIAERLAAVERALSTGTVTLSMVDGTSLRMSGQQFFAAFRDAVHGRANPRLDRLARATPDDQDSMITRALVQIAHSNTDPQEPQS</sequence>
<evidence type="ECO:0000313" key="1">
    <source>
        <dbReference type="EMBL" id="MEY8039569.1"/>
    </source>
</evidence>
<protein>
    <recommendedName>
        <fullName evidence="3">DUF4325 domain-containing protein</fullName>
    </recommendedName>
</protein>
<proteinExistence type="predicted"/>
<organism evidence="1 2">
    <name type="scientific">Saccharopolyspora cebuensis</name>
    <dbReference type="NCBI Taxonomy" id="418759"/>
    <lineage>
        <taxon>Bacteria</taxon>
        <taxon>Bacillati</taxon>
        <taxon>Actinomycetota</taxon>
        <taxon>Actinomycetes</taxon>
        <taxon>Pseudonocardiales</taxon>
        <taxon>Pseudonocardiaceae</taxon>
        <taxon>Saccharopolyspora</taxon>
    </lineage>
</organism>
<name>A0ABV4CFM5_9PSEU</name>